<evidence type="ECO:0000256" key="4">
    <source>
        <dbReference type="SAM" id="SignalP"/>
    </source>
</evidence>
<dbReference type="InterPro" id="IPR036034">
    <property type="entry name" value="PDZ_sf"/>
</dbReference>
<protein>
    <submittedName>
        <fullName evidence="6">PDZ domain-containing protein</fullName>
    </submittedName>
</protein>
<dbReference type="GO" id="GO:0006508">
    <property type="term" value="P:proteolysis"/>
    <property type="evidence" value="ECO:0007669"/>
    <property type="project" value="UniProtKB-KW"/>
</dbReference>
<evidence type="ECO:0000256" key="1">
    <source>
        <dbReference type="ARBA" id="ARBA00010541"/>
    </source>
</evidence>
<dbReference type="OrthoDB" id="9758917at2"/>
<evidence type="ECO:0000313" key="7">
    <source>
        <dbReference type="Proteomes" id="UP000287502"/>
    </source>
</evidence>
<dbReference type="PANTHER" id="PTHR43343:SF3">
    <property type="entry name" value="PROTEASE DO-LIKE 8, CHLOROPLASTIC"/>
    <property type="match status" value="1"/>
</dbReference>
<dbReference type="GO" id="GO:0004252">
    <property type="term" value="F:serine-type endopeptidase activity"/>
    <property type="evidence" value="ECO:0007669"/>
    <property type="project" value="InterPro"/>
</dbReference>
<feature type="chain" id="PRO_5018560895" evidence="4">
    <location>
        <begin position="21"/>
        <end position="451"/>
    </location>
</feature>
<accession>A0A3R5UUN6</accession>
<dbReference type="SMART" id="SM00228">
    <property type="entry name" value="PDZ"/>
    <property type="match status" value="2"/>
</dbReference>
<keyword evidence="7" id="KW-1185">Reference proteome</keyword>
<dbReference type="Pfam" id="PF17820">
    <property type="entry name" value="PDZ_6"/>
    <property type="match status" value="1"/>
</dbReference>
<organism evidence="6 7">
    <name type="scientific">Geovibrio thiophilus</name>
    <dbReference type="NCBI Taxonomy" id="139438"/>
    <lineage>
        <taxon>Bacteria</taxon>
        <taxon>Pseudomonadati</taxon>
        <taxon>Deferribacterota</taxon>
        <taxon>Deferribacteres</taxon>
        <taxon>Deferribacterales</taxon>
        <taxon>Geovibrionaceae</taxon>
        <taxon>Geovibrio</taxon>
    </lineage>
</organism>
<dbReference type="InterPro" id="IPR041489">
    <property type="entry name" value="PDZ_6"/>
</dbReference>
<dbReference type="InterPro" id="IPR051201">
    <property type="entry name" value="Chloro_Bact_Ser_Proteases"/>
</dbReference>
<dbReference type="PROSITE" id="PS50106">
    <property type="entry name" value="PDZ"/>
    <property type="match status" value="1"/>
</dbReference>
<dbReference type="EMBL" id="CP035108">
    <property type="protein sequence ID" value="QAR33030.1"/>
    <property type="molecule type" value="Genomic_DNA"/>
</dbReference>
<evidence type="ECO:0000313" key="6">
    <source>
        <dbReference type="EMBL" id="QAR33030.1"/>
    </source>
</evidence>
<dbReference type="InterPro" id="IPR043504">
    <property type="entry name" value="Peptidase_S1_PA_chymotrypsin"/>
</dbReference>
<dbReference type="RefSeq" id="WP_128466316.1">
    <property type="nucleotide sequence ID" value="NZ_CP035108.1"/>
</dbReference>
<evidence type="ECO:0000256" key="3">
    <source>
        <dbReference type="ARBA" id="ARBA00022801"/>
    </source>
</evidence>
<dbReference type="SUPFAM" id="SSF50494">
    <property type="entry name" value="Trypsin-like serine proteases"/>
    <property type="match status" value="1"/>
</dbReference>
<dbReference type="Gene3D" id="2.30.42.10">
    <property type="match status" value="2"/>
</dbReference>
<dbReference type="PANTHER" id="PTHR43343">
    <property type="entry name" value="PEPTIDASE S12"/>
    <property type="match status" value="1"/>
</dbReference>
<dbReference type="Gene3D" id="2.40.10.10">
    <property type="entry name" value="Trypsin-like serine proteases"/>
    <property type="match status" value="2"/>
</dbReference>
<proteinExistence type="inferred from homology"/>
<dbReference type="Proteomes" id="UP000287502">
    <property type="component" value="Chromosome"/>
</dbReference>
<sequence length="451" mass="48967">MFRKLSAVIIVLILSVSCGAAKQEKPAQSGEQQPKAETIAPVHPEHQPDASESSRVTPTVLAIRKIEDSVVNIRTEKTVETNVSPFFNDPFFDDFFGLRKRSYKTQSLGSGVMIREDGTVVTNFHVVKDATTIFVITRDNANYEAEFVGGDESIDLAILKIKDQTKKFPAAALGTSSDIMLGEPIIAIGNPYGLSSSVTTGVISATARMMNIGNNYSVFIQTDALINPGNSGGPLININGEVIGINTAIHRQAQGIGFSIPMDTIKRVLPEIMKSGKLRRGHVGFTVKDTAKGEDMMPVIESVEKGSNAEEIGLKAGDEVVEVGGVPINSEEVMYHILRSYPPDSSVEIGIKRADGTFKGRLVLTERPSDFGLIHLDTKYGIAVSEKDGYLTVAKSEGTKYITVGDIVVALNGTELDNLEQLSRLIEDNQDKPFILTVYRDGRLLQIKLNP</sequence>
<keyword evidence="3" id="KW-0378">Hydrolase</keyword>
<feature type="domain" description="PDZ" evidence="5">
    <location>
        <begin position="272"/>
        <end position="330"/>
    </location>
</feature>
<dbReference type="KEGG" id="gtl:EP073_06290"/>
<keyword evidence="2" id="KW-0645">Protease</keyword>
<keyword evidence="4" id="KW-0732">Signal</keyword>
<dbReference type="SUPFAM" id="SSF50156">
    <property type="entry name" value="PDZ domain-like"/>
    <property type="match status" value="2"/>
</dbReference>
<dbReference type="Pfam" id="PF13365">
    <property type="entry name" value="Trypsin_2"/>
    <property type="match status" value="1"/>
</dbReference>
<dbReference type="PROSITE" id="PS51257">
    <property type="entry name" value="PROKAR_LIPOPROTEIN"/>
    <property type="match status" value="1"/>
</dbReference>
<dbReference type="AlphaFoldDB" id="A0A3R5UUN6"/>
<feature type="signal peptide" evidence="4">
    <location>
        <begin position="1"/>
        <end position="20"/>
    </location>
</feature>
<evidence type="ECO:0000256" key="2">
    <source>
        <dbReference type="ARBA" id="ARBA00022670"/>
    </source>
</evidence>
<dbReference type="PRINTS" id="PR00834">
    <property type="entry name" value="PROTEASES2C"/>
</dbReference>
<dbReference type="InterPro" id="IPR001940">
    <property type="entry name" value="Peptidase_S1C"/>
</dbReference>
<gene>
    <name evidence="6" type="ORF">EP073_06290</name>
</gene>
<dbReference type="InterPro" id="IPR009003">
    <property type="entry name" value="Peptidase_S1_PA"/>
</dbReference>
<reference evidence="6 7" key="1">
    <citation type="submission" date="2019-01" db="EMBL/GenBank/DDBJ databases">
        <title>Geovibrio thiophilus DSM 11263, complete genome.</title>
        <authorList>
            <person name="Spring S."/>
            <person name="Bunk B."/>
            <person name="Sproer C."/>
        </authorList>
    </citation>
    <scope>NUCLEOTIDE SEQUENCE [LARGE SCALE GENOMIC DNA]</scope>
    <source>
        <strain evidence="6 7">DSM 11263</strain>
    </source>
</reference>
<comment type="similarity">
    <text evidence="1">Belongs to the peptidase S1C family.</text>
</comment>
<dbReference type="InterPro" id="IPR001478">
    <property type="entry name" value="PDZ"/>
</dbReference>
<evidence type="ECO:0000259" key="5">
    <source>
        <dbReference type="PROSITE" id="PS50106"/>
    </source>
</evidence>
<name>A0A3R5UUN6_9BACT</name>